<dbReference type="EMBL" id="CP002408">
    <property type="protein sequence ID" value="AFU60060.1"/>
    <property type="molecule type" value="Genomic_DNA"/>
</dbReference>
<dbReference type="InParanoid" id="K0IJ81"/>
<accession>K0IJ81</accession>
<keyword evidence="3" id="KW-1185">Reference proteome</keyword>
<gene>
    <name evidence="2" type="ordered locus">Ngar_c31440</name>
</gene>
<dbReference type="HOGENOM" id="CLU_1773260_0_0_2"/>
<dbReference type="STRING" id="1237085.Ngar_c31440"/>
<organism evidence="2 3">
    <name type="scientific">Nitrososphaera gargensis (strain Ga9.2)</name>
    <dbReference type="NCBI Taxonomy" id="1237085"/>
    <lineage>
        <taxon>Archaea</taxon>
        <taxon>Nitrososphaerota</taxon>
        <taxon>Nitrososphaeria</taxon>
        <taxon>Nitrososphaerales</taxon>
        <taxon>Nitrososphaeraceae</taxon>
        <taxon>Nitrososphaera</taxon>
    </lineage>
</organism>
<sequence length="146" mass="15853">MAGHRNQRHGKRKKKKAAEANPTKNGARVGYHSEAANPPELISETGANEGMEIGYHSEVANTSKTEEDVAGMQVGYHSERANPQRPNQNDGMKIGYHSEVANPPREGQDGMNIGYHSEAVNIGSHSKRLHGAKGSLEERADDASNR</sequence>
<feature type="region of interest" description="Disordered" evidence="1">
    <location>
        <begin position="1"/>
        <end position="146"/>
    </location>
</feature>
<evidence type="ECO:0000256" key="1">
    <source>
        <dbReference type="SAM" id="MobiDB-lite"/>
    </source>
</evidence>
<dbReference type="Proteomes" id="UP000008037">
    <property type="component" value="Chromosome"/>
</dbReference>
<proteinExistence type="predicted"/>
<dbReference type="AlphaFoldDB" id="K0IJ81"/>
<name>K0IJ81_NITGG</name>
<feature type="compositionally biased region" description="Basic residues" evidence="1">
    <location>
        <begin position="1"/>
        <end position="16"/>
    </location>
</feature>
<evidence type="ECO:0000313" key="3">
    <source>
        <dbReference type="Proteomes" id="UP000008037"/>
    </source>
</evidence>
<dbReference type="KEGG" id="nga:Ngar_c31440"/>
<protein>
    <submittedName>
        <fullName evidence="2">Uncharacterized protein</fullName>
    </submittedName>
</protein>
<evidence type="ECO:0000313" key="2">
    <source>
        <dbReference type="EMBL" id="AFU60060.1"/>
    </source>
</evidence>
<reference evidence="2 3" key="1">
    <citation type="journal article" date="2012" name="Environ. Microbiol.">
        <title>The genome of the ammonia-oxidizing Candidatus Nitrososphaera gargensis: insights into metabolic versatility and environmental adaptations.</title>
        <authorList>
            <person name="Spang A."/>
            <person name="Poehlein A."/>
            <person name="Offre P."/>
            <person name="Zumbragel S."/>
            <person name="Haider S."/>
            <person name="Rychlik N."/>
            <person name="Nowka B."/>
            <person name="Schmeisser C."/>
            <person name="Lebedeva E.V."/>
            <person name="Rattei T."/>
            <person name="Bohm C."/>
            <person name="Schmid M."/>
            <person name="Galushko A."/>
            <person name="Hatzenpichler R."/>
            <person name="Weinmaier T."/>
            <person name="Daniel R."/>
            <person name="Schleper C."/>
            <person name="Spieck E."/>
            <person name="Streit W."/>
            <person name="Wagner M."/>
        </authorList>
    </citation>
    <scope>NUCLEOTIDE SEQUENCE [LARGE SCALE GENOMIC DNA]</scope>
    <source>
        <strain evidence="3">Ga9.2</strain>
    </source>
</reference>
<feature type="compositionally biased region" description="Basic and acidic residues" evidence="1">
    <location>
        <begin position="135"/>
        <end position="146"/>
    </location>
</feature>
<dbReference type="RefSeq" id="WP_015020593.1">
    <property type="nucleotide sequence ID" value="NC_018719.1"/>
</dbReference>
<dbReference type="BioCyc" id="CNIT1237085:G1324-3144-MONOMER"/>
<dbReference type="GeneID" id="13796954"/>